<protein>
    <submittedName>
        <fullName evidence="3">Voltage-dependent calcium channel unc-36 (inferred by orthology to a C. elegans protein)</fullName>
    </submittedName>
</protein>
<evidence type="ECO:0000313" key="3">
    <source>
        <dbReference type="WBParaSite" id="ASIM_0001534001-mRNA-1"/>
    </source>
</evidence>
<organism evidence="3">
    <name type="scientific">Anisakis simplex</name>
    <name type="common">Herring worm</name>
    <dbReference type="NCBI Taxonomy" id="6269"/>
    <lineage>
        <taxon>Eukaryota</taxon>
        <taxon>Metazoa</taxon>
        <taxon>Ecdysozoa</taxon>
        <taxon>Nematoda</taxon>
        <taxon>Chromadorea</taxon>
        <taxon>Rhabditida</taxon>
        <taxon>Spirurina</taxon>
        <taxon>Ascaridomorpha</taxon>
        <taxon>Ascaridoidea</taxon>
        <taxon>Anisakidae</taxon>
        <taxon>Anisakis</taxon>
        <taxon>Anisakis simplex complex</taxon>
    </lineage>
</organism>
<reference evidence="3" key="1">
    <citation type="submission" date="2017-02" db="UniProtKB">
        <authorList>
            <consortium name="WormBaseParasite"/>
        </authorList>
    </citation>
    <scope>IDENTIFICATION</scope>
</reference>
<dbReference type="WBParaSite" id="ASIM_0001534001-mRNA-1">
    <property type="protein sequence ID" value="ASIM_0001534001-mRNA-1"/>
    <property type="gene ID" value="ASIM_0001534001"/>
</dbReference>
<sequence length="133" mass="15885">MAVAKGDETRIRPRDPLDFRSVEMSWFDGANWRMHPQWRYCLLNDSDSMMTPEEAFKVYAKQMRSTGKLPKLCEPRKSLVERFLFDMKVTNGLTNMWDVSWKTNKRFVNGTNRNPYSFEDVFKRNSKKYRNAI</sequence>
<dbReference type="OrthoDB" id="10054666at2759"/>
<evidence type="ECO:0000313" key="1">
    <source>
        <dbReference type="EMBL" id="VDK53240.1"/>
    </source>
</evidence>
<gene>
    <name evidence="1" type="ORF">ASIM_LOCUS14750</name>
</gene>
<accession>A0A0M3K310</accession>
<proteinExistence type="predicted"/>
<evidence type="ECO:0000313" key="2">
    <source>
        <dbReference type="Proteomes" id="UP000267096"/>
    </source>
</evidence>
<reference evidence="1 2" key="2">
    <citation type="submission" date="2018-11" db="EMBL/GenBank/DDBJ databases">
        <authorList>
            <consortium name="Pathogen Informatics"/>
        </authorList>
    </citation>
    <scope>NUCLEOTIDE SEQUENCE [LARGE SCALE GENOMIC DNA]</scope>
</reference>
<dbReference type="Proteomes" id="UP000267096">
    <property type="component" value="Unassembled WGS sequence"/>
</dbReference>
<keyword evidence="2" id="KW-1185">Reference proteome</keyword>
<name>A0A0M3K310_ANISI</name>
<dbReference type="EMBL" id="UYRR01031909">
    <property type="protein sequence ID" value="VDK53240.1"/>
    <property type="molecule type" value="Genomic_DNA"/>
</dbReference>
<dbReference type="AlphaFoldDB" id="A0A0M3K310"/>